<evidence type="ECO:0000313" key="9">
    <source>
        <dbReference type="Proteomes" id="UP000079169"/>
    </source>
</evidence>
<dbReference type="GO" id="GO:0016787">
    <property type="term" value="F:hydrolase activity"/>
    <property type="evidence" value="ECO:0007669"/>
    <property type="project" value="UniProtKB-KW"/>
</dbReference>
<dbReference type="Proteomes" id="UP000079169">
    <property type="component" value="Unplaced"/>
</dbReference>
<dbReference type="InterPro" id="IPR029058">
    <property type="entry name" value="AB_hydrolase_fold"/>
</dbReference>
<evidence type="ECO:0000259" key="8">
    <source>
        <dbReference type="Pfam" id="PF04083"/>
    </source>
</evidence>
<dbReference type="OMA" id="GYPYEKY"/>
<keyword evidence="3" id="KW-0378">Hydrolase</keyword>
<evidence type="ECO:0000256" key="4">
    <source>
        <dbReference type="ARBA" id="ARBA00022963"/>
    </source>
</evidence>
<protein>
    <submittedName>
        <fullName evidence="10">Gastric triacylglycerol lipase-like isoform X1</fullName>
    </submittedName>
    <submittedName>
        <fullName evidence="11">Gastric triacylglycerol lipase-like isoform X2</fullName>
    </submittedName>
</protein>
<dbReference type="FunFam" id="3.40.50.1820:FF:000021">
    <property type="entry name" value="Lipase"/>
    <property type="match status" value="1"/>
</dbReference>
<dbReference type="GeneID" id="103507157"/>
<comment type="similarity">
    <text evidence="1">Belongs to the AB hydrolase superfamily. Lipase family.</text>
</comment>
<feature type="chain" id="PRO_5010479118" evidence="7">
    <location>
        <begin position="21"/>
        <end position="520"/>
    </location>
</feature>
<evidence type="ECO:0000256" key="3">
    <source>
        <dbReference type="ARBA" id="ARBA00022801"/>
    </source>
</evidence>
<proteinExistence type="inferred from homology"/>
<name>A0A1S3CXK0_DIACI</name>
<dbReference type="RefSeq" id="XP_026677899.1">
    <property type="nucleotide sequence ID" value="XM_026822098.1"/>
</dbReference>
<dbReference type="SUPFAM" id="SSF53474">
    <property type="entry name" value="alpha/beta-Hydrolases"/>
    <property type="match status" value="1"/>
</dbReference>
<dbReference type="STRING" id="121845.A0A1S3CXK0"/>
<dbReference type="InterPro" id="IPR006693">
    <property type="entry name" value="AB_hydrolase_lipase"/>
</dbReference>
<evidence type="ECO:0000256" key="1">
    <source>
        <dbReference type="ARBA" id="ARBA00010701"/>
    </source>
</evidence>
<feature type="signal peptide" evidence="7">
    <location>
        <begin position="1"/>
        <end position="20"/>
    </location>
</feature>
<keyword evidence="2 7" id="KW-0732">Signal</keyword>
<evidence type="ECO:0000256" key="6">
    <source>
        <dbReference type="ARBA" id="ARBA00023180"/>
    </source>
</evidence>
<evidence type="ECO:0000313" key="10">
    <source>
        <dbReference type="RefSeq" id="XP_008469829.1"/>
    </source>
</evidence>
<sequence length="520" mass="59922">MRTFSTLVISLLTLDALTDAILQNNKEVPQCNNGKKKCRSLLTTNYNPDLDLPTPKIIRRHGYPAESYIVQTEDGYLLEIHRIPYGRKGRRSGKKEVVFLQHGVFGSSADWVVAGPDTALAYLLADKGYDVWLGNARGNTYSRSHISYSPMDLAFWDFSFHEMGYFDLPAEIDFILNKTDHTQMIYIGHSMGTTMFYVLTSQRPEYNEKLLGAISLAPVAYLSRTRSPIRYLAPFALNIEKIMDWIGNGEFLAHNTMLNYVTKIACELNHMEMKRCEDFLFILCGHDPYQFKMSLLPVILGHTPAGGSTRTLVHFAQFIDSGKFRQFDYGKDENLHIYNSTFPPKYDLKFISTKVAFFYADNDLLTNEQDVKELYTLLPNPVGLFKVNFTYFNHLDFLWAKDVKALVYNDLLLVLKTFSKTRARSEVLTVTNVIPQNPSLISDTDQGSPWERYLQMTMTERSLYATEKRLSTKRSDQTFMQKISAFPGDFSRKMERKWNNSTMREMLNHWIRPEPTPVPT</sequence>
<dbReference type="KEGG" id="dci:103507157"/>
<dbReference type="Pfam" id="PF04083">
    <property type="entry name" value="Abhydro_lipase"/>
    <property type="match status" value="1"/>
</dbReference>
<evidence type="ECO:0000256" key="2">
    <source>
        <dbReference type="ARBA" id="ARBA00022729"/>
    </source>
</evidence>
<keyword evidence="6" id="KW-0325">Glycoprotein</keyword>
<keyword evidence="9" id="KW-1185">Reference proteome</keyword>
<gene>
    <name evidence="10 11" type="primary">LOC103507157</name>
</gene>
<dbReference type="PANTHER" id="PTHR11005">
    <property type="entry name" value="LYSOSOMAL ACID LIPASE-RELATED"/>
    <property type="match status" value="1"/>
</dbReference>
<keyword evidence="4" id="KW-0442">Lipid degradation</keyword>
<keyword evidence="5" id="KW-0443">Lipid metabolism</keyword>
<dbReference type="PaxDb" id="121845-A0A1S3CXK0"/>
<dbReference type="RefSeq" id="XP_008469829.1">
    <property type="nucleotide sequence ID" value="XM_008471607.3"/>
</dbReference>
<evidence type="ECO:0000256" key="5">
    <source>
        <dbReference type="ARBA" id="ARBA00023098"/>
    </source>
</evidence>
<organism evidence="10">
    <name type="scientific">Diaphorina citri</name>
    <name type="common">Asian citrus psyllid</name>
    <dbReference type="NCBI Taxonomy" id="121845"/>
    <lineage>
        <taxon>Eukaryota</taxon>
        <taxon>Metazoa</taxon>
        <taxon>Ecdysozoa</taxon>
        <taxon>Arthropoda</taxon>
        <taxon>Hexapoda</taxon>
        <taxon>Insecta</taxon>
        <taxon>Pterygota</taxon>
        <taxon>Neoptera</taxon>
        <taxon>Paraneoptera</taxon>
        <taxon>Hemiptera</taxon>
        <taxon>Sternorrhyncha</taxon>
        <taxon>Psylloidea</taxon>
        <taxon>Psyllidae</taxon>
        <taxon>Diaphorininae</taxon>
        <taxon>Diaphorina</taxon>
    </lineage>
</organism>
<feature type="domain" description="Partial AB-hydrolase lipase" evidence="8">
    <location>
        <begin position="55"/>
        <end position="113"/>
    </location>
</feature>
<evidence type="ECO:0000313" key="11">
    <source>
        <dbReference type="RefSeq" id="XP_026677899.1"/>
    </source>
</evidence>
<dbReference type="AlphaFoldDB" id="A0A1S3CXK0"/>
<accession>A0A1S3CXK0</accession>
<dbReference type="Gene3D" id="3.40.50.1820">
    <property type="entry name" value="alpha/beta hydrolase"/>
    <property type="match status" value="1"/>
</dbReference>
<dbReference type="GO" id="GO:0016042">
    <property type="term" value="P:lipid catabolic process"/>
    <property type="evidence" value="ECO:0007669"/>
    <property type="project" value="UniProtKB-KW"/>
</dbReference>
<reference evidence="10" key="1">
    <citation type="submission" date="2023-09" db="UniProtKB">
        <authorList>
            <consortium name="RefSeq"/>
        </authorList>
    </citation>
    <scope>IDENTIFICATION</scope>
</reference>
<evidence type="ECO:0000256" key="7">
    <source>
        <dbReference type="SAM" id="SignalP"/>
    </source>
</evidence>